<sequence>MGATLPDFMGLWLYLYPKLGRMNNVFVTVVSHQISFKIVLETPSRPIKINDSNVPKLFGMIGFFFFDIGNLKKRASLTTANLSSMLLHLMLRGKSRSLQNLQPLPNQEVFMKETVLDVLMYLFECFVDSEDTSEPDKNQLREELERAGFRHREIDRALEWLDGLKAPKITTDSVTAHFPTLRVFDRSEQERLNTSCRGYLLHLEQLGILSPVQRELVIDRLLALDSDDIDIEHIKWVVMMVLFSQPSQQQEYERMEDLIFAESPDWLH</sequence>
<evidence type="ECO:0000313" key="1">
    <source>
        <dbReference type="EMBL" id="SVB01311.1"/>
    </source>
</evidence>
<dbReference type="EMBL" id="UINC01025546">
    <property type="protein sequence ID" value="SVB01311.1"/>
    <property type="molecule type" value="Genomic_DNA"/>
</dbReference>
<name>A0A382AJ61_9ZZZZ</name>
<dbReference type="HAMAP" id="MF_00598">
    <property type="entry name" value="Smg"/>
    <property type="match status" value="1"/>
</dbReference>
<evidence type="ECO:0008006" key="2">
    <source>
        <dbReference type="Google" id="ProtNLM"/>
    </source>
</evidence>
<dbReference type="Pfam" id="PF04361">
    <property type="entry name" value="DUF494"/>
    <property type="match status" value="1"/>
</dbReference>
<gene>
    <name evidence="1" type="ORF">METZ01_LOCUS154165</name>
</gene>
<dbReference type="InterPro" id="IPR007456">
    <property type="entry name" value="Smg"/>
</dbReference>
<reference evidence="1" key="1">
    <citation type="submission" date="2018-05" db="EMBL/GenBank/DDBJ databases">
        <authorList>
            <person name="Lanie J.A."/>
            <person name="Ng W.-L."/>
            <person name="Kazmierczak K.M."/>
            <person name="Andrzejewski T.M."/>
            <person name="Davidsen T.M."/>
            <person name="Wayne K.J."/>
            <person name="Tettelin H."/>
            <person name="Glass J.I."/>
            <person name="Rusch D."/>
            <person name="Podicherti R."/>
            <person name="Tsui H.-C.T."/>
            <person name="Winkler M.E."/>
        </authorList>
    </citation>
    <scope>NUCLEOTIDE SEQUENCE</scope>
</reference>
<organism evidence="1">
    <name type="scientific">marine metagenome</name>
    <dbReference type="NCBI Taxonomy" id="408172"/>
    <lineage>
        <taxon>unclassified sequences</taxon>
        <taxon>metagenomes</taxon>
        <taxon>ecological metagenomes</taxon>
    </lineage>
</organism>
<dbReference type="AlphaFoldDB" id="A0A382AJ61"/>
<protein>
    <recommendedName>
        <fullName evidence="2">Protein Smg homolog</fullName>
    </recommendedName>
</protein>
<accession>A0A382AJ61</accession>
<dbReference type="PANTHER" id="PTHR38692:SF1">
    <property type="entry name" value="PROTEIN SMG"/>
    <property type="match status" value="1"/>
</dbReference>
<proteinExistence type="inferred from homology"/>
<dbReference type="PANTHER" id="PTHR38692">
    <property type="entry name" value="PROTEIN SMG"/>
    <property type="match status" value="1"/>
</dbReference>